<dbReference type="InterPro" id="IPR008962">
    <property type="entry name" value="PapD-like_sf"/>
</dbReference>
<dbReference type="PANTHER" id="PTHR30251:SF9">
    <property type="entry name" value="CHAPERONE PROTEIN CAF1M"/>
    <property type="match status" value="1"/>
</dbReference>
<dbReference type="EMBL" id="CP055981">
    <property type="protein sequence ID" value="QMS39125.1"/>
    <property type="molecule type" value="Genomic_DNA"/>
</dbReference>
<evidence type="ECO:0000256" key="1">
    <source>
        <dbReference type="ARBA" id="ARBA00004418"/>
    </source>
</evidence>
<dbReference type="AlphaFoldDB" id="A0A6L4XW45"/>
<dbReference type="PRINTS" id="PR00969">
    <property type="entry name" value="CHAPERONPILI"/>
</dbReference>
<proteinExistence type="inferred from homology"/>
<evidence type="ECO:0000259" key="8">
    <source>
        <dbReference type="Pfam" id="PF00345"/>
    </source>
</evidence>
<dbReference type="InterPro" id="IPR050643">
    <property type="entry name" value="Periplasmic_pilus_chap"/>
</dbReference>
<dbReference type="InterPro" id="IPR036316">
    <property type="entry name" value="Pili_assmbl_chap_C_dom_sf"/>
</dbReference>
<dbReference type="InterPro" id="IPR018046">
    <property type="entry name" value="Pili_assmbl_chaperone_CS"/>
</dbReference>
<dbReference type="InterPro" id="IPR016148">
    <property type="entry name" value="Pili_assmbl_chaperone_C"/>
</dbReference>
<evidence type="ECO:0000259" key="9">
    <source>
        <dbReference type="Pfam" id="PF02753"/>
    </source>
</evidence>
<comment type="similarity">
    <text evidence="2 7">Belongs to the periplasmic pilus chaperone family.</text>
</comment>
<dbReference type="InterPro" id="IPR001829">
    <property type="entry name" value="Pili_assmbl_chaperone_bac"/>
</dbReference>
<sequence length="255" mass="27852">MKIRHLAALVGILAGLPASGVMAAGNQESTKTTSKVFSLHLGATRVIYNLDSSGASLTVMNDLDYPMLVQSEVLAENQKDPAPFVVTPPLFRLDALQSSRLRIVRTGGVFPEDRESLQWLCVKGIPPKHDDRWAEEKGADKKKADKVTLQVNLSVSSCVKLFVRPPAVKGRPEDAGGKVEWTKSGNKLKGNNPTPFYINISELSVGGKEVKEHRYISPYSSYEYEIPSGASGKVSWTVITDYGGKSKLFESELKS</sequence>
<keyword evidence="4" id="KW-0574">Periplasm</keyword>
<comment type="subcellular location">
    <subcellularLocation>
        <location evidence="1 7">Periplasm</location>
    </subcellularLocation>
</comment>
<dbReference type="InterPro" id="IPR016147">
    <property type="entry name" value="Pili_assmbl_chaperone_N"/>
</dbReference>
<dbReference type="GO" id="GO:0071555">
    <property type="term" value="P:cell wall organization"/>
    <property type="evidence" value="ECO:0007669"/>
    <property type="project" value="InterPro"/>
</dbReference>
<evidence type="ECO:0000256" key="4">
    <source>
        <dbReference type="ARBA" id="ARBA00022764"/>
    </source>
</evidence>
<evidence type="ECO:0000256" key="6">
    <source>
        <dbReference type="ARBA" id="ARBA00023319"/>
    </source>
</evidence>
<protein>
    <submittedName>
        <fullName evidence="10">Fimbria/pilus periplasmic chaperone</fullName>
    </submittedName>
</protein>
<dbReference type="GO" id="GO:0030288">
    <property type="term" value="C:outer membrane-bounded periplasmic space"/>
    <property type="evidence" value="ECO:0007669"/>
    <property type="project" value="InterPro"/>
</dbReference>
<evidence type="ECO:0000313" key="11">
    <source>
        <dbReference type="Proteomes" id="UP000514533"/>
    </source>
</evidence>
<dbReference type="SUPFAM" id="SSF49584">
    <property type="entry name" value="Periplasmic chaperone C-domain"/>
    <property type="match status" value="1"/>
</dbReference>
<dbReference type="PROSITE" id="PS00635">
    <property type="entry name" value="PILI_CHAPERONE"/>
    <property type="match status" value="1"/>
</dbReference>
<dbReference type="Gene3D" id="2.60.40.10">
    <property type="entry name" value="Immunoglobulins"/>
    <property type="match status" value="2"/>
</dbReference>
<evidence type="ECO:0000256" key="5">
    <source>
        <dbReference type="ARBA" id="ARBA00023186"/>
    </source>
</evidence>
<feature type="domain" description="Pili assembly chaperone N-terminal" evidence="8">
    <location>
        <begin position="39"/>
        <end position="168"/>
    </location>
</feature>
<keyword evidence="5 7" id="KW-0143">Chaperone</keyword>
<dbReference type="Pfam" id="PF00345">
    <property type="entry name" value="PapD_N"/>
    <property type="match status" value="1"/>
</dbReference>
<dbReference type="PANTHER" id="PTHR30251">
    <property type="entry name" value="PILUS ASSEMBLY CHAPERONE"/>
    <property type="match status" value="1"/>
</dbReference>
<dbReference type="RefSeq" id="WP_033813183.1">
    <property type="nucleotide sequence ID" value="NZ_BFZF01000017.1"/>
</dbReference>
<keyword evidence="6" id="KW-0393">Immunoglobulin domain</keyword>
<keyword evidence="3" id="KW-0732">Signal</keyword>
<dbReference type="SUPFAM" id="SSF49354">
    <property type="entry name" value="PapD-like"/>
    <property type="match status" value="1"/>
</dbReference>
<name>A0A6L4XW45_ECOLX</name>
<organism evidence="10 11">
    <name type="scientific">Escherichia coli</name>
    <dbReference type="NCBI Taxonomy" id="562"/>
    <lineage>
        <taxon>Bacteria</taxon>
        <taxon>Pseudomonadati</taxon>
        <taxon>Pseudomonadota</taxon>
        <taxon>Gammaproteobacteria</taxon>
        <taxon>Enterobacterales</taxon>
        <taxon>Enterobacteriaceae</taxon>
        <taxon>Escherichia</taxon>
    </lineage>
</organism>
<evidence type="ECO:0000256" key="3">
    <source>
        <dbReference type="ARBA" id="ARBA00022729"/>
    </source>
</evidence>
<dbReference type="Proteomes" id="UP000514533">
    <property type="component" value="Chromosome"/>
</dbReference>
<accession>A0A6L4XW45</accession>
<evidence type="ECO:0000256" key="7">
    <source>
        <dbReference type="RuleBase" id="RU003918"/>
    </source>
</evidence>
<gene>
    <name evidence="10" type="ORF">HVV39_14355</name>
</gene>
<feature type="domain" description="Pili assembly chaperone C-terminal" evidence="9">
    <location>
        <begin position="191"/>
        <end position="246"/>
    </location>
</feature>
<dbReference type="InterPro" id="IPR013783">
    <property type="entry name" value="Ig-like_fold"/>
</dbReference>
<evidence type="ECO:0000256" key="2">
    <source>
        <dbReference type="ARBA" id="ARBA00007399"/>
    </source>
</evidence>
<dbReference type="Pfam" id="PF02753">
    <property type="entry name" value="PapD_C"/>
    <property type="match status" value="1"/>
</dbReference>
<reference evidence="10 11" key="1">
    <citation type="submission" date="2020-06" db="EMBL/GenBank/DDBJ databases">
        <title>REHAB project genomes.</title>
        <authorList>
            <person name="Shaw L.P."/>
        </authorList>
    </citation>
    <scope>NUCLEOTIDE SEQUENCE [LARGE SCALE GENOMIC DNA]</scope>
    <source>
        <strain evidence="10 11">RHB01-C20</strain>
    </source>
</reference>
<evidence type="ECO:0000313" key="10">
    <source>
        <dbReference type="EMBL" id="QMS39125.1"/>
    </source>
</evidence>